<organism evidence="2 3">
    <name type="scientific">Nephila pilipes</name>
    <name type="common">Giant wood spider</name>
    <name type="synonym">Nephila maculata</name>
    <dbReference type="NCBI Taxonomy" id="299642"/>
    <lineage>
        <taxon>Eukaryota</taxon>
        <taxon>Metazoa</taxon>
        <taxon>Ecdysozoa</taxon>
        <taxon>Arthropoda</taxon>
        <taxon>Chelicerata</taxon>
        <taxon>Arachnida</taxon>
        <taxon>Araneae</taxon>
        <taxon>Araneomorphae</taxon>
        <taxon>Entelegynae</taxon>
        <taxon>Araneoidea</taxon>
        <taxon>Nephilidae</taxon>
        <taxon>Nephila</taxon>
    </lineage>
</organism>
<dbReference type="AlphaFoldDB" id="A0A8X6PAE0"/>
<keyword evidence="3" id="KW-1185">Reference proteome</keyword>
<feature type="signal peptide" evidence="1">
    <location>
        <begin position="1"/>
        <end position="23"/>
    </location>
</feature>
<gene>
    <name evidence="2" type="ORF">NPIL_665791</name>
</gene>
<name>A0A8X6PAE0_NEPPI</name>
<proteinExistence type="predicted"/>
<dbReference type="EMBL" id="BMAW01018204">
    <property type="protein sequence ID" value="GFT57410.1"/>
    <property type="molecule type" value="Genomic_DNA"/>
</dbReference>
<evidence type="ECO:0000313" key="3">
    <source>
        <dbReference type="Proteomes" id="UP000887013"/>
    </source>
</evidence>
<accession>A0A8X6PAE0</accession>
<keyword evidence="1" id="KW-0732">Signal</keyword>
<evidence type="ECO:0000313" key="2">
    <source>
        <dbReference type="EMBL" id="GFT57410.1"/>
    </source>
</evidence>
<dbReference type="Proteomes" id="UP000887013">
    <property type="component" value="Unassembled WGS sequence"/>
</dbReference>
<evidence type="ECO:0000256" key="1">
    <source>
        <dbReference type="SAM" id="SignalP"/>
    </source>
</evidence>
<sequence>MIVFVPFQMVLVLFDFGCRFGTGFIKLIPYHGVPNSPLMPARVRHWQNNKIWGYDVICLLNYISFKVTCGRSVSFRKEWQRSLGWDSIFSSTGIQI</sequence>
<feature type="chain" id="PRO_5036462620" evidence="1">
    <location>
        <begin position="24"/>
        <end position="96"/>
    </location>
</feature>
<reference evidence="2" key="1">
    <citation type="submission" date="2020-08" db="EMBL/GenBank/DDBJ databases">
        <title>Multicomponent nature underlies the extraordinary mechanical properties of spider dragline silk.</title>
        <authorList>
            <person name="Kono N."/>
            <person name="Nakamura H."/>
            <person name="Mori M."/>
            <person name="Yoshida Y."/>
            <person name="Ohtoshi R."/>
            <person name="Malay A.D."/>
            <person name="Moran D.A.P."/>
            <person name="Tomita M."/>
            <person name="Numata K."/>
            <person name="Arakawa K."/>
        </authorList>
    </citation>
    <scope>NUCLEOTIDE SEQUENCE</scope>
</reference>
<protein>
    <submittedName>
        <fullName evidence="2">Uncharacterized protein</fullName>
    </submittedName>
</protein>
<comment type="caution">
    <text evidence="2">The sequence shown here is derived from an EMBL/GenBank/DDBJ whole genome shotgun (WGS) entry which is preliminary data.</text>
</comment>